<evidence type="ECO:0000313" key="4">
    <source>
        <dbReference type="Proteomes" id="UP001501729"/>
    </source>
</evidence>
<dbReference type="RefSeq" id="WP_227773349.1">
    <property type="nucleotide sequence ID" value="NZ_BAABKX010000012.1"/>
</dbReference>
<dbReference type="AlphaFoldDB" id="A0AAV3UIS6"/>
<organism evidence="3 4">
    <name type="scientific">Haladaptatus pallidirubidus</name>
    <dbReference type="NCBI Taxonomy" id="1008152"/>
    <lineage>
        <taxon>Archaea</taxon>
        <taxon>Methanobacteriati</taxon>
        <taxon>Methanobacteriota</taxon>
        <taxon>Stenosarchaea group</taxon>
        <taxon>Halobacteria</taxon>
        <taxon>Halobacteriales</taxon>
        <taxon>Haladaptataceae</taxon>
        <taxon>Haladaptatus</taxon>
    </lineage>
</organism>
<accession>A0AAV3UIS6</accession>
<dbReference type="GeneID" id="68613535"/>
<feature type="domain" description="SWIM-type" evidence="2">
    <location>
        <begin position="14"/>
        <end position="51"/>
    </location>
</feature>
<protein>
    <recommendedName>
        <fullName evidence="2">SWIM-type domain-containing protein</fullName>
    </recommendedName>
</protein>
<evidence type="ECO:0000256" key="1">
    <source>
        <dbReference type="PROSITE-ProRule" id="PRU00325"/>
    </source>
</evidence>
<evidence type="ECO:0000259" key="2">
    <source>
        <dbReference type="PROSITE" id="PS50966"/>
    </source>
</evidence>
<name>A0AAV3UIS6_9EURY</name>
<comment type="caution">
    <text evidence="3">The sequence shown here is derived from an EMBL/GenBank/DDBJ whole genome shotgun (WGS) entry which is preliminary data.</text>
</comment>
<sequence length="69" mass="7780">MTNESHDKPADHHYVVTLDDVMGDTMACTCPHHVYRSAFCKHMVAVENATDDGSLNAFPSDDDERDEHF</sequence>
<keyword evidence="1" id="KW-0862">Zinc</keyword>
<evidence type="ECO:0000313" key="3">
    <source>
        <dbReference type="EMBL" id="GAA5052359.1"/>
    </source>
</evidence>
<reference evidence="3 4" key="1">
    <citation type="journal article" date="2019" name="Int. J. Syst. Evol. Microbiol.">
        <title>The Global Catalogue of Microorganisms (GCM) 10K type strain sequencing project: providing services to taxonomists for standard genome sequencing and annotation.</title>
        <authorList>
            <consortium name="The Broad Institute Genomics Platform"/>
            <consortium name="The Broad Institute Genome Sequencing Center for Infectious Disease"/>
            <person name="Wu L."/>
            <person name="Ma J."/>
        </authorList>
    </citation>
    <scope>NUCLEOTIDE SEQUENCE [LARGE SCALE GENOMIC DNA]</scope>
    <source>
        <strain evidence="3 4">JCM 17504</strain>
    </source>
</reference>
<dbReference type="PROSITE" id="PS50966">
    <property type="entry name" value="ZF_SWIM"/>
    <property type="match status" value="1"/>
</dbReference>
<gene>
    <name evidence="3" type="ORF">GCM10025751_28460</name>
</gene>
<keyword evidence="1" id="KW-0479">Metal-binding</keyword>
<keyword evidence="4" id="KW-1185">Reference proteome</keyword>
<dbReference type="GO" id="GO:0008270">
    <property type="term" value="F:zinc ion binding"/>
    <property type="evidence" value="ECO:0007669"/>
    <property type="project" value="UniProtKB-KW"/>
</dbReference>
<dbReference type="InterPro" id="IPR007527">
    <property type="entry name" value="Znf_SWIM"/>
</dbReference>
<dbReference type="EMBL" id="BAABKX010000012">
    <property type="protein sequence ID" value="GAA5052359.1"/>
    <property type="molecule type" value="Genomic_DNA"/>
</dbReference>
<dbReference type="Pfam" id="PF04434">
    <property type="entry name" value="SWIM"/>
    <property type="match status" value="1"/>
</dbReference>
<proteinExistence type="predicted"/>
<dbReference type="Proteomes" id="UP001501729">
    <property type="component" value="Unassembled WGS sequence"/>
</dbReference>
<keyword evidence="1" id="KW-0863">Zinc-finger</keyword>